<evidence type="ECO:0000313" key="1">
    <source>
        <dbReference type="EMBL" id="KAI6081674.1"/>
    </source>
</evidence>
<reference evidence="1 2" key="1">
    <citation type="journal article" date="2022" name="New Phytol.">
        <title>Ecological generalism drives hyperdiversity of secondary metabolite gene clusters in xylarialean endophytes.</title>
        <authorList>
            <person name="Franco M.E.E."/>
            <person name="Wisecaver J.H."/>
            <person name="Arnold A.E."/>
            <person name="Ju Y.M."/>
            <person name="Slot J.C."/>
            <person name="Ahrendt S."/>
            <person name="Moore L.P."/>
            <person name="Eastman K.E."/>
            <person name="Scott K."/>
            <person name="Konkel Z."/>
            <person name="Mondo S.J."/>
            <person name="Kuo A."/>
            <person name="Hayes R.D."/>
            <person name="Haridas S."/>
            <person name="Andreopoulos B."/>
            <person name="Riley R."/>
            <person name="LaButti K."/>
            <person name="Pangilinan J."/>
            <person name="Lipzen A."/>
            <person name="Amirebrahimi M."/>
            <person name="Yan J."/>
            <person name="Adam C."/>
            <person name="Keymanesh K."/>
            <person name="Ng V."/>
            <person name="Louie K."/>
            <person name="Northen T."/>
            <person name="Drula E."/>
            <person name="Henrissat B."/>
            <person name="Hsieh H.M."/>
            <person name="Youens-Clark K."/>
            <person name="Lutzoni F."/>
            <person name="Miadlikowska J."/>
            <person name="Eastwood D.C."/>
            <person name="Hamelin R.C."/>
            <person name="Grigoriev I.V."/>
            <person name="U'Ren J.M."/>
        </authorList>
    </citation>
    <scope>NUCLEOTIDE SEQUENCE [LARGE SCALE GENOMIC DNA]</scope>
    <source>
        <strain evidence="1 2">ER1909</strain>
    </source>
</reference>
<dbReference type="Proteomes" id="UP001497680">
    <property type="component" value="Unassembled WGS sequence"/>
</dbReference>
<protein>
    <submittedName>
        <fullName evidence="1">Uncharacterized protein</fullName>
    </submittedName>
</protein>
<comment type="caution">
    <text evidence="1">The sequence shown here is derived from an EMBL/GenBank/DDBJ whole genome shotgun (WGS) entry which is preliminary data.</text>
</comment>
<accession>A0ACC0CMP4</accession>
<gene>
    <name evidence="1" type="ORF">F4821DRAFT_23301</name>
</gene>
<proteinExistence type="predicted"/>
<keyword evidence="2" id="KW-1185">Reference proteome</keyword>
<evidence type="ECO:0000313" key="2">
    <source>
        <dbReference type="Proteomes" id="UP001497680"/>
    </source>
</evidence>
<organism evidence="1 2">
    <name type="scientific">Hypoxylon rubiginosum</name>
    <dbReference type="NCBI Taxonomy" id="110542"/>
    <lineage>
        <taxon>Eukaryota</taxon>
        <taxon>Fungi</taxon>
        <taxon>Dikarya</taxon>
        <taxon>Ascomycota</taxon>
        <taxon>Pezizomycotina</taxon>
        <taxon>Sordariomycetes</taxon>
        <taxon>Xylariomycetidae</taxon>
        <taxon>Xylariales</taxon>
        <taxon>Hypoxylaceae</taxon>
        <taxon>Hypoxylon</taxon>
    </lineage>
</organism>
<sequence>MGKPEYDDKGALSDPHGAPPYTETVPGGGSSHPGEAPPDYHAAVASRVATPYRPFPAVLHARYQWKITQTFHLCSEHPDEKLYAVAAHSGFSGNLPRVVLHNGPSDKDPFLAAACEERSAGFVDTYSLNSIIQLPPAPVAGSEELVTEVMHARTVGQDGVGFVFSIEVNHDGNLVREEFEWRKSKKGSDEELGKEGGFKLLRLSSRQHLGSSAASSFHDAAIEDGCEVLALFKWNKTLTNMMHPFELRFIGAALSGSLGDRWAVMTVITGLRLWWLHAGGRANRRTAAVGEGGASSSAYTSG</sequence>
<dbReference type="EMBL" id="MU394389">
    <property type="protein sequence ID" value="KAI6081674.1"/>
    <property type="molecule type" value="Genomic_DNA"/>
</dbReference>
<name>A0ACC0CMP4_9PEZI</name>